<dbReference type="FunFam" id="3.40.1280.10:FF:000001">
    <property type="entry name" value="tRNA (guanine-N(1)-)-methyltransferase"/>
    <property type="match status" value="1"/>
</dbReference>
<comment type="similarity">
    <text evidence="3 15 17">Belongs to the RNA methyltransferase TrmD family.</text>
</comment>
<evidence type="ECO:0000256" key="9">
    <source>
        <dbReference type="ARBA" id="ARBA00022679"/>
    </source>
</evidence>
<dbReference type="PANTHER" id="PTHR46417">
    <property type="entry name" value="TRNA (GUANINE-N(1)-)-METHYLTRANSFERASE"/>
    <property type="match status" value="1"/>
</dbReference>
<evidence type="ECO:0000256" key="5">
    <source>
        <dbReference type="ARBA" id="ARBA00012807"/>
    </source>
</evidence>
<dbReference type="InterPro" id="IPR023148">
    <property type="entry name" value="tRNA_m1G_MeTrfase_C_sf"/>
</dbReference>
<dbReference type="GO" id="GO:0005829">
    <property type="term" value="C:cytosol"/>
    <property type="evidence" value="ECO:0007669"/>
    <property type="project" value="TreeGrafter"/>
</dbReference>
<sequence length="246" mass="27745">MRFDVLTLFPEIFSGYLSQSLLKLAIDRGLVRVDLHNIRDWARSKHRNVDDRPFGGGPGMVLKPEPVVECVEAVQSQRDAEQPPGRLILLTPQGRRFDQRVAEELAQSDRLLLLCGRYEGFDQRVMDLLSPEEVSVGDFVLNGGEVAAMTIVDAVVRLLPGVLGDENSSIEDSFSRGNRLLEHAQYTRPREYRGLAVPDVLLNGNHPDIAEWRRQDSLRRTRDRRQDLLDSPAEEGSHEPPDADSK</sequence>
<evidence type="ECO:0000256" key="17">
    <source>
        <dbReference type="RuleBase" id="RU003464"/>
    </source>
</evidence>
<feature type="binding site" evidence="15 16">
    <location>
        <begin position="136"/>
        <end position="141"/>
    </location>
    <ligand>
        <name>S-adenosyl-L-methionine</name>
        <dbReference type="ChEBI" id="CHEBI:59789"/>
    </ligand>
</feature>
<accession>A0A5C5YEY9</accession>
<proteinExistence type="inferred from homology"/>
<evidence type="ECO:0000256" key="10">
    <source>
        <dbReference type="ARBA" id="ARBA00022691"/>
    </source>
</evidence>
<gene>
    <name evidence="15 20" type="primary">trmD</name>
    <name evidence="20" type="ORF">Pla123a_38450</name>
</gene>
<dbReference type="CDD" id="cd18080">
    <property type="entry name" value="TrmD-like"/>
    <property type="match status" value="1"/>
</dbReference>
<evidence type="ECO:0000256" key="8">
    <source>
        <dbReference type="ARBA" id="ARBA00022603"/>
    </source>
</evidence>
<evidence type="ECO:0000256" key="14">
    <source>
        <dbReference type="ARBA" id="ARBA00047783"/>
    </source>
</evidence>
<comment type="catalytic activity">
    <reaction evidence="14 15 17">
        <text>guanosine(37) in tRNA + S-adenosyl-L-methionine = N(1)-methylguanosine(37) in tRNA + S-adenosyl-L-homocysteine + H(+)</text>
        <dbReference type="Rhea" id="RHEA:36899"/>
        <dbReference type="Rhea" id="RHEA-COMP:10145"/>
        <dbReference type="Rhea" id="RHEA-COMP:10147"/>
        <dbReference type="ChEBI" id="CHEBI:15378"/>
        <dbReference type="ChEBI" id="CHEBI:57856"/>
        <dbReference type="ChEBI" id="CHEBI:59789"/>
        <dbReference type="ChEBI" id="CHEBI:73542"/>
        <dbReference type="ChEBI" id="CHEBI:74269"/>
        <dbReference type="EC" id="2.1.1.228"/>
    </reaction>
</comment>
<keyword evidence="11 15" id="KW-0819">tRNA processing</keyword>
<evidence type="ECO:0000256" key="13">
    <source>
        <dbReference type="ARBA" id="ARBA00033392"/>
    </source>
</evidence>
<organism evidence="20 21">
    <name type="scientific">Posidoniimonas polymericola</name>
    <dbReference type="NCBI Taxonomy" id="2528002"/>
    <lineage>
        <taxon>Bacteria</taxon>
        <taxon>Pseudomonadati</taxon>
        <taxon>Planctomycetota</taxon>
        <taxon>Planctomycetia</taxon>
        <taxon>Pirellulales</taxon>
        <taxon>Lacipirellulaceae</taxon>
        <taxon>Posidoniimonas</taxon>
    </lineage>
</organism>
<evidence type="ECO:0000256" key="2">
    <source>
        <dbReference type="ARBA" id="ARBA00004496"/>
    </source>
</evidence>
<dbReference type="PANTHER" id="PTHR46417:SF1">
    <property type="entry name" value="TRNA (GUANINE-N(1)-)-METHYLTRANSFERASE"/>
    <property type="match status" value="1"/>
</dbReference>
<dbReference type="SUPFAM" id="SSF75217">
    <property type="entry name" value="alpha/beta knot"/>
    <property type="match status" value="1"/>
</dbReference>
<name>A0A5C5YEY9_9BACT</name>
<dbReference type="GO" id="GO:0002939">
    <property type="term" value="P:tRNA N1-guanine methylation"/>
    <property type="evidence" value="ECO:0007669"/>
    <property type="project" value="TreeGrafter"/>
</dbReference>
<feature type="domain" description="tRNA methyltransferase TRMD/TRM10-type" evidence="19">
    <location>
        <begin position="1"/>
        <end position="230"/>
    </location>
</feature>
<comment type="subunit">
    <text evidence="4 15 17">Homodimer.</text>
</comment>
<evidence type="ECO:0000256" key="3">
    <source>
        <dbReference type="ARBA" id="ARBA00007630"/>
    </source>
</evidence>
<keyword evidence="7 15" id="KW-0963">Cytoplasm</keyword>
<comment type="function">
    <text evidence="1 15 17">Specifically methylates guanosine-37 in various tRNAs.</text>
</comment>
<keyword evidence="21" id="KW-1185">Reference proteome</keyword>
<dbReference type="Pfam" id="PF01746">
    <property type="entry name" value="tRNA_m1G_MT"/>
    <property type="match status" value="1"/>
</dbReference>
<dbReference type="InterPro" id="IPR016009">
    <property type="entry name" value="tRNA_MeTrfase_TRMD/TRM10"/>
</dbReference>
<keyword evidence="9 15" id="KW-0808">Transferase</keyword>
<dbReference type="OrthoDB" id="9807416at2"/>
<dbReference type="InterPro" id="IPR002649">
    <property type="entry name" value="tRNA_m1G_MeTrfase_TrmD"/>
</dbReference>
<dbReference type="PIRSF" id="PIRSF000386">
    <property type="entry name" value="tRNA_mtase"/>
    <property type="match status" value="1"/>
</dbReference>
<evidence type="ECO:0000256" key="4">
    <source>
        <dbReference type="ARBA" id="ARBA00011738"/>
    </source>
</evidence>
<comment type="subcellular location">
    <subcellularLocation>
        <location evidence="2 15 17">Cytoplasm</location>
    </subcellularLocation>
</comment>
<protein>
    <recommendedName>
        <fullName evidence="6 15">tRNA (guanine-N(1)-)-methyltransferase</fullName>
        <ecNumber evidence="5 15">2.1.1.228</ecNumber>
    </recommendedName>
    <alternativeName>
        <fullName evidence="12 15">M1G-methyltransferase</fullName>
    </alternativeName>
    <alternativeName>
        <fullName evidence="13 15">tRNA [GM37] methyltransferase</fullName>
    </alternativeName>
</protein>
<dbReference type="InterPro" id="IPR029026">
    <property type="entry name" value="tRNA_m1G_MTases_N"/>
</dbReference>
<dbReference type="Gene3D" id="1.10.1270.20">
    <property type="entry name" value="tRNA(m1g37)methyltransferase, domain 2"/>
    <property type="match status" value="1"/>
</dbReference>
<dbReference type="RefSeq" id="WP_146589909.1">
    <property type="nucleotide sequence ID" value="NZ_SJPO01000010.1"/>
</dbReference>
<evidence type="ECO:0000256" key="15">
    <source>
        <dbReference type="HAMAP-Rule" id="MF_00605"/>
    </source>
</evidence>
<dbReference type="Proteomes" id="UP000318478">
    <property type="component" value="Unassembled WGS sequence"/>
</dbReference>
<feature type="compositionally biased region" description="Basic and acidic residues" evidence="18">
    <location>
        <begin position="216"/>
        <end position="228"/>
    </location>
</feature>
<dbReference type="EC" id="2.1.1.228" evidence="5 15"/>
<evidence type="ECO:0000256" key="12">
    <source>
        <dbReference type="ARBA" id="ARBA00029736"/>
    </source>
</evidence>
<reference evidence="20 21" key="1">
    <citation type="submission" date="2019-02" db="EMBL/GenBank/DDBJ databases">
        <title>Deep-cultivation of Planctomycetes and their phenomic and genomic characterization uncovers novel biology.</title>
        <authorList>
            <person name="Wiegand S."/>
            <person name="Jogler M."/>
            <person name="Boedeker C."/>
            <person name="Pinto D."/>
            <person name="Vollmers J."/>
            <person name="Rivas-Marin E."/>
            <person name="Kohn T."/>
            <person name="Peeters S.H."/>
            <person name="Heuer A."/>
            <person name="Rast P."/>
            <person name="Oberbeckmann S."/>
            <person name="Bunk B."/>
            <person name="Jeske O."/>
            <person name="Meyerdierks A."/>
            <person name="Storesund J.E."/>
            <person name="Kallscheuer N."/>
            <person name="Luecker S."/>
            <person name="Lage O.M."/>
            <person name="Pohl T."/>
            <person name="Merkel B.J."/>
            <person name="Hornburger P."/>
            <person name="Mueller R.-W."/>
            <person name="Bruemmer F."/>
            <person name="Labrenz M."/>
            <person name="Spormann A.M."/>
            <person name="Op Den Camp H."/>
            <person name="Overmann J."/>
            <person name="Amann R."/>
            <person name="Jetten M.S.M."/>
            <person name="Mascher T."/>
            <person name="Medema M.H."/>
            <person name="Devos D.P."/>
            <person name="Kaster A.-K."/>
            <person name="Ovreas L."/>
            <person name="Rohde M."/>
            <person name="Galperin M.Y."/>
            <person name="Jogler C."/>
        </authorList>
    </citation>
    <scope>NUCLEOTIDE SEQUENCE [LARGE SCALE GENOMIC DNA]</scope>
    <source>
        <strain evidence="20 21">Pla123a</strain>
    </source>
</reference>
<evidence type="ECO:0000256" key="11">
    <source>
        <dbReference type="ARBA" id="ARBA00022694"/>
    </source>
</evidence>
<comment type="caution">
    <text evidence="20">The sequence shown here is derived from an EMBL/GenBank/DDBJ whole genome shotgun (WGS) entry which is preliminary data.</text>
</comment>
<dbReference type="InterPro" id="IPR029028">
    <property type="entry name" value="Alpha/beta_knot_MTases"/>
</dbReference>
<dbReference type="HAMAP" id="MF_00605">
    <property type="entry name" value="TrmD"/>
    <property type="match status" value="1"/>
</dbReference>
<dbReference type="EMBL" id="SJPO01000010">
    <property type="protein sequence ID" value="TWT73509.1"/>
    <property type="molecule type" value="Genomic_DNA"/>
</dbReference>
<evidence type="ECO:0000313" key="21">
    <source>
        <dbReference type="Proteomes" id="UP000318478"/>
    </source>
</evidence>
<keyword evidence="10 15" id="KW-0949">S-adenosyl-L-methionine</keyword>
<dbReference type="GO" id="GO:0052906">
    <property type="term" value="F:tRNA (guanine(37)-N1)-methyltransferase activity"/>
    <property type="evidence" value="ECO:0007669"/>
    <property type="project" value="UniProtKB-UniRule"/>
</dbReference>
<evidence type="ECO:0000259" key="19">
    <source>
        <dbReference type="Pfam" id="PF01746"/>
    </source>
</evidence>
<feature type="region of interest" description="Disordered" evidence="18">
    <location>
        <begin position="216"/>
        <end position="246"/>
    </location>
</feature>
<evidence type="ECO:0000256" key="6">
    <source>
        <dbReference type="ARBA" id="ARBA00014679"/>
    </source>
</evidence>
<evidence type="ECO:0000256" key="7">
    <source>
        <dbReference type="ARBA" id="ARBA00022490"/>
    </source>
</evidence>
<keyword evidence="8 15" id="KW-0489">Methyltransferase</keyword>
<dbReference type="Gene3D" id="3.40.1280.10">
    <property type="match status" value="1"/>
</dbReference>
<feature type="compositionally biased region" description="Basic and acidic residues" evidence="18">
    <location>
        <begin position="235"/>
        <end position="246"/>
    </location>
</feature>
<feature type="binding site" evidence="15 16">
    <location>
        <position position="116"/>
    </location>
    <ligand>
        <name>S-adenosyl-L-methionine</name>
        <dbReference type="ChEBI" id="CHEBI:59789"/>
    </ligand>
</feature>
<dbReference type="AlphaFoldDB" id="A0A5C5YEY9"/>
<dbReference type="NCBIfam" id="TIGR00088">
    <property type="entry name" value="trmD"/>
    <property type="match status" value="1"/>
</dbReference>
<evidence type="ECO:0000256" key="1">
    <source>
        <dbReference type="ARBA" id="ARBA00002634"/>
    </source>
</evidence>
<evidence type="ECO:0000313" key="20">
    <source>
        <dbReference type="EMBL" id="TWT73509.1"/>
    </source>
</evidence>
<dbReference type="NCBIfam" id="NF000648">
    <property type="entry name" value="PRK00026.1"/>
    <property type="match status" value="1"/>
</dbReference>
<evidence type="ECO:0000256" key="18">
    <source>
        <dbReference type="SAM" id="MobiDB-lite"/>
    </source>
</evidence>
<evidence type="ECO:0000256" key="16">
    <source>
        <dbReference type="PIRSR" id="PIRSR000386-1"/>
    </source>
</evidence>